<gene>
    <name evidence="1" type="ORF">HRR80_006826</name>
</gene>
<dbReference type="SUPFAM" id="SSF49899">
    <property type="entry name" value="Concanavalin A-like lectins/glucanases"/>
    <property type="match status" value="1"/>
</dbReference>
<dbReference type="Gene3D" id="2.60.120.200">
    <property type="match status" value="1"/>
</dbReference>
<organism evidence="1 2">
    <name type="scientific">Exophiala dermatitidis</name>
    <name type="common">Black yeast-like fungus</name>
    <name type="synonym">Wangiella dermatitidis</name>
    <dbReference type="NCBI Taxonomy" id="5970"/>
    <lineage>
        <taxon>Eukaryota</taxon>
        <taxon>Fungi</taxon>
        <taxon>Dikarya</taxon>
        <taxon>Ascomycota</taxon>
        <taxon>Pezizomycotina</taxon>
        <taxon>Eurotiomycetes</taxon>
        <taxon>Chaetothyriomycetidae</taxon>
        <taxon>Chaetothyriales</taxon>
        <taxon>Herpotrichiellaceae</taxon>
        <taxon>Exophiala</taxon>
    </lineage>
</organism>
<dbReference type="Proteomes" id="UP001161757">
    <property type="component" value="Unassembled WGS sequence"/>
</dbReference>
<protein>
    <recommendedName>
        <fullName evidence="3">GH16 domain-containing protein</fullName>
    </recommendedName>
</protein>
<dbReference type="PANTHER" id="PTHR38121">
    <property type="entry name" value="GH16 DOMAIN-CONTAINING PROTEIN"/>
    <property type="match status" value="1"/>
</dbReference>
<accession>A0AAN6IRW2</accession>
<sequence length="181" mass="19647">MMPGTYRAVLKLEGATGGACAGVFWYHDDKSEIDIEVVTPGDSIVNGTINYTSHPSLASDGQPIPNATLSVPFNQRHLRPEDFHEYRFDSHPRRGVEFYFDGGLVHTSSHSVPLQGGNLQFKVWADGDKWWSGTPSTSDVLMTVKTIDAYYNTSSSTSNEGWKKGCVAAGGPSSKTVCTIA</sequence>
<dbReference type="PANTHER" id="PTHR38121:SF4">
    <property type="entry name" value="GH16 DOMAIN-CONTAINING PROTEIN-RELATED"/>
    <property type="match status" value="1"/>
</dbReference>
<dbReference type="CDD" id="cd00413">
    <property type="entry name" value="Glyco_hydrolase_16"/>
    <property type="match status" value="1"/>
</dbReference>
<evidence type="ECO:0008006" key="3">
    <source>
        <dbReference type="Google" id="ProtNLM"/>
    </source>
</evidence>
<dbReference type="EMBL" id="JAJGCB010000015">
    <property type="protein sequence ID" value="KAJ8989099.1"/>
    <property type="molecule type" value="Genomic_DNA"/>
</dbReference>
<evidence type="ECO:0000313" key="1">
    <source>
        <dbReference type="EMBL" id="KAJ8989099.1"/>
    </source>
</evidence>
<comment type="caution">
    <text evidence="1">The sequence shown here is derived from an EMBL/GenBank/DDBJ whole genome shotgun (WGS) entry which is preliminary data.</text>
</comment>
<dbReference type="InterPro" id="IPR013320">
    <property type="entry name" value="ConA-like_dom_sf"/>
</dbReference>
<proteinExistence type="predicted"/>
<reference evidence="1" key="1">
    <citation type="submission" date="2023-01" db="EMBL/GenBank/DDBJ databases">
        <title>Exophiala dermititidis isolated from Cystic Fibrosis Patient.</title>
        <authorList>
            <person name="Kurbessoian T."/>
            <person name="Crocker A."/>
            <person name="Murante D."/>
            <person name="Hogan D.A."/>
            <person name="Stajich J.E."/>
        </authorList>
    </citation>
    <scope>NUCLEOTIDE SEQUENCE</scope>
    <source>
        <strain evidence="1">Ex8</strain>
    </source>
</reference>
<dbReference type="AlphaFoldDB" id="A0AAN6IRW2"/>
<name>A0AAN6IRW2_EXODE</name>
<evidence type="ECO:0000313" key="2">
    <source>
        <dbReference type="Proteomes" id="UP001161757"/>
    </source>
</evidence>